<comment type="cofactor">
    <cofactor evidence="1">
        <name>FAD</name>
        <dbReference type="ChEBI" id="CHEBI:57692"/>
    </cofactor>
</comment>
<sequence>MYDYIIIGGGIVGLSTGMELLNRFPSAKVAILEKESHVAAHQTGHNSGVIHSGIYYKPGSYKARLAKKGSESMTEFCRKHGLEVDICGKVIVASEDFELPLIDNLYQRGLDNGLGIRMIDHGELHEIEPHVNGKKAIHVPMAGIVNYKQVSEKMAEIITAKGGDILLNHKVLAIDETAHEVIVQTSRGEVRGAYYVNCGGLQSDRIAKLAGLKTDVKIVPFRGEYFMLKPEKSSLVKNLIYPVPNPNFPFLGVHFTRMISGAIDVGPNAVLSFKREGYKKTDLNVADLMEVVAYRGFWKLARKYMKEGVEEMIRSASKELFMKNVQKLMPDIQKDDIVPGPAGVRAQALKDDGSLVDDFFIVPSKRSIHVLNAPSPAATASIEIGKEIVRKMDGMFKMESAV</sequence>
<dbReference type="PANTHER" id="PTHR43104">
    <property type="entry name" value="L-2-HYDROXYGLUTARATE DEHYDROGENASE, MITOCHONDRIAL"/>
    <property type="match status" value="1"/>
</dbReference>
<comment type="similarity">
    <text evidence="5">Belongs to the L2HGDH family.</text>
</comment>
<dbReference type="SUPFAM" id="SSF51905">
    <property type="entry name" value="FAD/NAD(P)-binding domain"/>
    <property type="match status" value="1"/>
</dbReference>
<dbReference type="InterPro" id="IPR006076">
    <property type="entry name" value="FAD-dep_OxRdtase"/>
</dbReference>
<evidence type="ECO:0000259" key="6">
    <source>
        <dbReference type="Pfam" id="PF01266"/>
    </source>
</evidence>
<dbReference type="Pfam" id="PF01266">
    <property type="entry name" value="DAO"/>
    <property type="match status" value="1"/>
</dbReference>
<dbReference type="PANTHER" id="PTHR43104:SF2">
    <property type="entry name" value="L-2-HYDROXYGLUTARATE DEHYDROGENASE, MITOCHONDRIAL"/>
    <property type="match status" value="1"/>
</dbReference>
<evidence type="ECO:0000256" key="5">
    <source>
        <dbReference type="ARBA" id="ARBA00037941"/>
    </source>
</evidence>
<dbReference type="NCBIfam" id="NF008726">
    <property type="entry name" value="PRK11728.1"/>
    <property type="match status" value="1"/>
</dbReference>
<feature type="domain" description="FAD dependent oxidoreductase" evidence="6">
    <location>
        <begin position="3"/>
        <end position="389"/>
    </location>
</feature>
<evidence type="ECO:0000256" key="3">
    <source>
        <dbReference type="ARBA" id="ARBA00022827"/>
    </source>
</evidence>
<dbReference type="Gene3D" id="3.50.50.60">
    <property type="entry name" value="FAD/NAD(P)-binding domain"/>
    <property type="match status" value="1"/>
</dbReference>
<dbReference type="OrthoDB" id="9801699at2"/>
<accession>A0A366JV78</accession>
<dbReference type="Gene3D" id="3.30.9.10">
    <property type="entry name" value="D-Amino Acid Oxidase, subunit A, domain 2"/>
    <property type="match status" value="1"/>
</dbReference>
<dbReference type="GO" id="GO:0005737">
    <property type="term" value="C:cytoplasm"/>
    <property type="evidence" value="ECO:0007669"/>
    <property type="project" value="TreeGrafter"/>
</dbReference>
<keyword evidence="3" id="KW-0274">FAD</keyword>
<reference evidence="7 8" key="1">
    <citation type="submission" date="2018-06" db="EMBL/GenBank/DDBJ databases">
        <title>Freshwater and sediment microbial communities from various areas in North America, analyzing microbe dynamics in response to fracking.</title>
        <authorList>
            <person name="Lamendella R."/>
        </authorList>
    </citation>
    <scope>NUCLEOTIDE SEQUENCE [LARGE SCALE GENOMIC DNA]</scope>
    <source>
        <strain evidence="7 8">14_TX</strain>
    </source>
</reference>
<evidence type="ECO:0000256" key="4">
    <source>
        <dbReference type="ARBA" id="ARBA00023002"/>
    </source>
</evidence>
<keyword evidence="4" id="KW-0560">Oxidoreductase</keyword>
<dbReference type="GO" id="GO:0047545">
    <property type="term" value="F:(S)-2-hydroxyglutarate dehydrogenase activity"/>
    <property type="evidence" value="ECO:0007669"/>
    <property type="project" value="TreeGrafter"/>
</dbReference>
<evidence type="ECO:0000313" key="7">
    <source>
        <dbReference type="EMBL" id="RBP93008.1"/>
    </source>
</evidence>
<comment type="caution">
    <text evidence="7">The sequence shown here is derived from an EMBL/GenBank/DDBJ whole genome shotgun (WGS) entry which is preliminary data.</text>
</comment>
<evidence type="ECO:0000313" key="8">
    <source>
        <dbReference type="Proteomes" id="UP000252731"/>
    </source>
</evidence>
<organism evidence="7 8">
    <name type="scientific">Cytobacillus firmus</name>
    <name type="common">Bacillus firmus</name>
    <dbReference type="NCBI Taxonomy" id="1399"/>
    <lineage>
        <taxon>Bacteria</taxon>
        <taxon>Bacillati</taxon>
        <taxon>Bacillota</taxon>
        <taxon>Bacilli</taxon>
        <taxon>Bacillales</taxon>
        <taxon>Bacillaceae</taxon>
        <taxon>Cytobacillus</taxon>
    </lineage>
</organism>
<dbReference type="AlphaFoldDB" id="A0A366JV78"/>
<dbReference type="InterPro" id="IPR036188">
    <property type="entry name" value="FAD/NAD-bd_sf"/>
</dbReference>
<keyword evidence="2" id="KW-0285">Flavoprotein</keyword>
<proteinExistence type="inferred from homology"/>
<evidence type="ECO:0000256" key="1">
    <source>
        <dbReference type="ARBA" id="ARBA00001974"/>
    </source>
</evidence>
<evidence type="ECO:0000256" key="2">
    <source>
        <dbReference type="ARBA" id="ARBA00022630"/>
    </source>
</evidence>
<name>A0A366JV78_CYTFI</name>
<dbReference type="Proteomes" id="UP000252731">
    <property type="component" value="Unassembled WGS sequence"/>
</dbReference>
<keyword evidence="8" id="KW-1185">Reference proteome</keyword>
<dbReference type="STRING" id="1399.VL14_16115"/>
<dbReference type="EMBL" id="QNSF01000006">
    <property type="protein sequence ID" value="RBP93008.1"/>
    <property type="molecule type" value="Genomic_DNA"/>
</dbReference>
<dbReference type="RefSeq" id="WP_113882985.1">
    <property type="nucleotide sequence ID" value="NZ_QNSF01000006.1"/>
</dbReference>
<gene>
    <name evidence="7" type="ORF">DFO70_106138</name>
</gene>
<protein>
    <submittedName>
        <fullName evidence="7">L-2-hydroxyglutarate oxidase</fullName>
    </submittedName>
</protein>